<dbReference type="AlphaFoldDB" id="I2Q051"/>
<sequence length="29" mass="2999">MGSIPLLSVSLASFAVAAGLIVWRIRGGR</sequence>
<protein>
    <submittedName>
        <fullName evidence="2">Uncharacterized protein</fullName>
    </submittedName>
</protein>
<evidence type="ECO:0000256" key="1">
    <source>
        <dbReference type="SAM" id="Phobius"/>
    </source>
</evidence>
<dbReference type="EMBL" id="JH600068">
    <property type="protein sequence ID" value="EIG53157.1"/>
    <property type="molecule type" value="Genomic_DNA"/>
</dbReference>
<keyword evidence="1" id="KW-1133">Transmembrane helix</keyword>
<evidence type="ECO:0000313" key="2">
    <source>
        <dbReference type="EMBL" id="EIG53157.1"/>
    </source>
</evidence>
<feature type="transmembrane region" description="Helical" evidence="1">
    <location>
        <begin position="6"/>
        <end position="25"/>
    </location>
</feature>
<proteinExistence type="predicted"/>
<accession>I2Q051</accession>
<name>I2Q051_9BACT</name>
<reference evidence="2" key="1">
    <citation type="submission" date="2011-11" db="EMBL/GenBank/DDBJ databases">
        <title>Improved High-Quality Draft sequence of Desulfovibrio sp. U5L.</title>
        <authorList>
            <consortium name="US DOE Joint Genome Institute"/>
            <person name="Lucas S."/>
            <person name="Han J."/>
            <person name="Lapidus A."/>
            <person name="Cheng J.-F."/>
            <person name="Goodwin L."/>
            <person name="Pitluck S."/>
            <person name="Peters L."/>
            <person name="Ovchinnikova G."/>
            <person name="Held B."/>
            <person name="Detter J.C."/>
            <person name="Han C."/>
            <person name="Tapia R."/>
            <person name="Land M."/>
            <person name="Hauser L."/>
            <person name="Kyrpides N."/>
            <person name="Ivanova N."/>
            <person name="Pagani I."/>
            <person name="Gabster J."/>
            <person name="Walker C."/>
            <person name="Stolyar S."/>
            <person name="Stahl D."/>
            <person name="Arkin A."/>
            <person name="Dehal P."/>
            <person name="Hazen T."/>
            <person name="Woyke T."/>
        </authorList>
    </citation>
    <scope>NUCLEOTIDE SEQUENCE [LARGE SCALE GENOMIC DNA]</scope>
    <source>
        <strain evidence="2">U5L</strain>
    </source>
</reference>
<organism evidence="2">
    <name type="scientific">Desulfovibrio sp. U5L</name>
    <dbReference type="NCBI Taxonomy" id="596152"/>
    <lineage>
        <taxon>Bacteria</taxon>
        <taxon>Pseudomonadati</taxon>
        <taxon>Thermodesulfobacteriota</taxon>
        <taxon>Desulfovibrionia</taxon>
        <taxon>Desulfovibrionales</taxon>
        <taxon>Desulfovibrionaceae</taxon>
        <taxon>Desulfovibrio</taxon>
    </lineage>
</organism>
<gene>
    <name evidence="2" type="ORF">DesU5LDRAFT_1472</name>
</gene>
<dbReference type="HOGENOM" id="CLU_3409147_0_0_7"/>
<keyword evidence="1" id="KW-0472">Membrane</keyword>
<keyword evidence="1" id="KW-0812">Transmembrane</keyword>